<evidence type="ECO:0000313" key="2">
    <source>
        <dbReference type="EMBL" id="SDK50197.1"/>
    </source>
</evidence>
<dbReference type="STRING" id="393762.SAMN05660472_01445"/>
<dbReference type="Proteomes" id="UP000198718">
    <property type="component" value="Unassembled WGS sequence"/>
</dbReference>
<keyword evidence="1" id="KW-1133">Transmembrane helix</keyword>
<proteinExistence type="predicted"/>
<dbReference type="NCBIfam" id="TIGR02831">
    <property type="entry name" value="spo_II_M"/>
    <property type="match status" value="1"/>
</dbReference>
<dbReference type="EMBL" id="FNFP01000002">
    <property type="protein sequence ID" value="SDK50197.1"/>
    <property type="molecule type" value="Genomic_DNA"/>
</dbReference>
<evidence type="ECO:0000256" key="1">
    <source>
        <dbReference type="SAM" id="Phobius"/>
    </source>
</evidence>
<organism evidence="2 3">
    <name type="scientific">Natronincola ferrireducens</name>
    <dbReference type="NCBI Taxonomy" id="393762"/>
    <lineage>
        <taxon>Bacteria</taxon>
        <taxon>Bacillati</taxon>
        <taxon>Bacillota</taxon>
        <taxon>Clostridia</taxon>
        <taxon>Peptostreptococcales</taxon>
        <taxon>Natronincolaceae</taxon>
        <taxon>Natronincola</taxon>
    </lineage>
</organism>
<dbReference type="PIRSF" id="PIRSF038973">
    <property type="entry name" value="SpoIIM"/>
    <property type="match status" value="1"/>
</dbReference>
<accession>A0A1G9CEY5</accession>
<feature type="transmembrane region" description="Helical" evidence="1">
    <location>
        <begin position="108"/>
        <end position="130"/>
    </location>
</feature>
<dbReference type="InterPro" id="IPR002798">
    <property type="entry name" value="SpoIIM-like"/>
</dbReference>
<keyword evidence="1" id="KW-0812">Transmembrane</keyword>
<reference evidence="2 3" key="1">
    <citation type="submission" date="2016-10" db="EMBL/GenBank/DDBJ databases">
        <authorList>
            <person name="de Groot N.N."/>
        </authorList>
    </citation>
    <scope>NUCLEOTIDE SEQUENCE [LARGE SCALE GENOMIC DNA]</scope>
    <source>
        <strain evidence="2 3">DSM 18346</strain>
    </source>
</reference>
<feature type="transmembrane region" description="Helical" evidence="1">
    <location>
        <begin position="17"/>
        <end position="38"/>
    </location>
</feature>
<dbReference type="AlphaFoldDB" id="A0A1G9CEY5"/>
<dbReference type="RefSeq" id="WP_244269488.1">
    <property type="nucleotide sequence ID" value="NZ_FNFP01000002.1"/>
</dbReference>
<evidence type="ECO:0000313" key="3">
    <source>
        <dbReference type="Proteomes" id="UP000198718"/>
    </source>
</evidence>
<keyword evidence="1" id="KW-0472">Membrane</keyword>
<feature type="transmembrane region" description="Helical" evidence="1">
    <location>
        <begin position="137"/>
        <end position="160"/>
    </location>
</feature>
<keyword evidence="3" id="KW-1185">Reference proteome</keyword>
<feature type="transmembrane region" description="Helical" evidence="1">
    <location>
        <begin position="180"/>
        <end position="203"/>
    </location>
</feature>
<feature type="transmembrane region" description="Helical" evidence="1">
    <location>
        <begin position="81"/>
        <end position="102"/>
    </location>
</feature>
<dbReference type="InterPro" id="IPR014196">
    <property type="entry name" value="SpoIIM"/>
</dbReference>
<name>A0A1G9CEY5_9FIRM</name>
<gene>
    <name evidence="2" type="ORF">SAMN05660472_01445</name>
</gene>
<protein>
    <submittedName>
        <fullName evidence="2">Stage II sporulation protein M</fullName>
    </submittedName>
</protein>
<sequence length="211" mass="24284">MFNRGMDFLKKHIKDNLIIYSIIVLVFLIGLSVGAFTVKIVDKHQKQELFYYLRDFFQLFHTDELSNSSILKQSFINNIQLLIFSWFLGVLVITAPLVLFIIGFKGFVIGFTVGLLIEEFKFLGVLIFIFGVFPQNLVIIPVFIIASVISLSFAISFLRVKLQKIKDTTFSKRLIFYTSLYSSLLILIMVACFIEGYIAPVFIRLITRNII</sequence>
<dbReference type="Pfam" id="PF01944">
    <property type="entry name" value="SpoIIM"/>
    <property type="match status" value="1"/>
</dbReference>